<reference evidence="11" key="1">
    <citation type="journal article" date="2023" name="G3 (Bethesda)">
        <title>Whole genome assembly and annotation of the endangered Caribbean coral Acropora cervicornis.</title>
        <authorList>
            <person name="Selwyn J.D."/>
            <person name="Vollmer S.V."/>
        </authorList>
    </citation>
    <scope>NUCLEOTIDE SEQUENCE</scope>
    <source>
        <strain evidence="11">K2</strain>
    </source>
</reference>
<dbReference type="Proteomes" id="UP001249851">
    <property type="component" value="Unassembled WGS sequence"/>
</dbReference>
<keyword evidence="6 10" id="KW-0735">Signal-anchor</keyword>
<sequence>MRSKKAQALKVLIILMIMILIYLRIMAELKARRPSSLRRSYEVTNERFREEKSQLHQSQRKLVKVNSVFTIVPELPHNLNVLLIINTIPLEDERRNILRQTWARQSSWTLESQSSFPDSGDIVHIGYFFMMGFHGNPCIDQSVKDESQIHRDILRVNLTESYRGLINKEILTFEWVTNLDTKPRFIVKADHDIYVKIPELATWLLITPTPTKLFAGFVIRNARVIRAIQSPWYVSKEDYSEEFFPPYCRGQFYIFSQNLFLHVVNASKVVKPFPVEDAYMALLVNKMGVEPYDSERQLVNDKQPLNYEVLKTPEDKIKIPTGIVLGDSLSSAAIKVIHRVYMRS</sequence>
<evidence type="ECO:0000256" key="10">
    <source>
        <dbReference type="RuleBase" id="RU363063"/>
    </source>
</evidence>
<dbReference type="EC" id="2.4.1.-" evidence="10"/>
<dbReference type="Gene3D" id="3.90.550.50">
    <property type="match status" value="1"/>
</dbReference>
<protein>
    <recommendedName>
        <fullName evidence="10">Hexosyltransferase</fullName>
        <ecNumber evidence="10">2.4.1.-</ecNumber>
    </recommendedName>
</protein>
<keyword evidence="7 10" id="KW-1133">Transmembrane helix</keyword>
<evidence type="ECO:0000256" key="1">
    <source>
        <dbReference type="ARBA" id="ARBA00004323"/>
    </source>
</evidence>
<evidence type="ECO:0000256" key="4">
    <source>
        <dbReference type="ARBA" id="ARBA00022679"/>
    </source>
</evidence>
<evidence type="ECO:0000256" key="7">
    <source>
        <dbReference type="ARBA" id="ARBA00022989"/>
    </source>
</evidence>
<comment type="similarity">
    <text evidence="2 10">Belongs to the glycosyltransferase 31 family.</text>
</comment>
<evidence type="ECO:0000313" key="11">
    <source>
        <dbReference type="EMBL" id="KAK2560185.1"/>
    </source>
</evidence>
<comment type="caution">
    <text evidence="11">The sequence shown here is derived from an EMBL/GenBank/DDBJ whole genome shotgun (WGS) entry which is preliminary data.</text>
</comment>
<dbReference type="PANTHER" id="PTHR11214">
    <property type="entry name" value="BETA-1,3-N-ACETYLGLUCOSAMINYLTRANSFERASE"/>
    <property type="match status" value="1"/>
</dbReference>
<reference evidence="11" key="2">
    <citation type="journal article" date="2023" name="Science">
        <title>Genomic signatures of disease resistance in endangered staghorn corals.</title>
        <authorList>
            <person name="Vollmer S.V."/>
            <person name="Selwyn J.D."/>
            <person name="Despard B.A."/>
            <person name="Roesel C.L."/>
        </authorList>
    </citation>
    <scope>NUCLEOTIDE SEQUENCE</scope>
    <source>
        <strain evidence="11">K2</strain>
    </source>
</reference>
<keyword evidence="4" id="KW-0808">Transferase</keyword>
<dbReference type="PANTHER" id="PTHR11214:SF376">
    <property type="entry name" value="HEXOSYLTRANSFERASE"/>
    <property type="match status" value="1"/>
</dbReference>
<evidence type="ECO:0000256" key="5">
    <source>
        <dbReference type="ARBA" id="ARBA00022692"/>
    </source>
</evidence>
<keyword evidence="8 10" id="KW-0333">Golgi apparatus</keyword>
<gene>
    <name evidence="11" type="ORF">P5673_017164</name>
</gene>
<evidence type="ECO:0000256" key="9">
    <source>
        <dbReference type="ARBA" id="ARBA00023136"/>
    </source>
</evidence>
<evidence type="ECO:0000256" key="8">
    <source>
        <dbReference type="ARBA" id="ARBA00023034"/>
    </source>
</evidence>
<dbReference type="GO" id="GO:0016758">
    <property type="term" value="F:hexosyltransferase activity"/>
    <property type="evidence" value="ECO:0007669"/>
    <property type="project" value="InterPro"/>
</dbReference>
<keyword evidence="5 10" id="KW-0812">Transmembrane</keyword>
<proteinExistence type="inferred from homology"/>
<dbReference type="AlphaFoldDB" id="A0AAD9QG04"/>
<dbReference type="InterPro" id="IPR002659">
    <property type="entry name" value="Glyco_trans_31"/>
</dbReference>
<keyword evidence="12" id="KW-1185">Reference proteome</keyword>
<comment type="subcellular location">
    <subcellularLocation>
        <location evidence="1 10">Golgi apparatus membrane</location>
        <topology evidence="1 10">Single-pass type II membrane protein</topology>
    </subcellularLocation>
</comment>
<evidence type="ECO:0000256" key="6">
    <source>
        <dbReference type="ARBA" id="ARBA00022968"/>
    </source>
</evidence>
<dbReference type="Pfam" id="PF01762">
    <property type="entry name" value="Galactosyl_T"/>
    <property type="match status" value="1"/>
</dbReference>
<dbReference type="GO" id="GO:0006493">
    <property type="term" value="P:protein O-linked glycosylation"/>
    <property type="evidence" value="ECO:0007669"/>
    <property type="project" value="TreeGrafter"/>
</dbReference>
<name>A0AAD9QG04_ACRCE</name>
<organism evidence="11 12">
    <name type="scientific">Acropora cervicornis</name>
    <name type="common">Staghorn coral</name>
    <dbReference type="NCBI Taxonomy" id="6130"/>
    <lineage>
        <taxon>Eukaryota</taxon>
        <taxon>Metazoa</taxon>
        <taxon>Cnidaria</taxon>
        <taxon>Anthozoa</taxon>
        <taxon>Hexacorallia</taxon>
        <taxon>Scleractinia</taxon>
        <taxon>Astrocoeniina</taxon>
        <taxon>Acroporidae</taxon>
        <taxon>Acropora</taxon>
    </lineage>
</organism>
<evidence type="ECO:0000256" key="2">
    <source>
        <dbReference type="ARBA" id="ARBA00008661"/>
    </source>
</evidence>
<dbReference type="EMBL" id="JARQWQ010000037">
    <property type="protein sequence ID" value="KAK2560185.1"/>
    <property type="molecule type" value="Genomic_DNA"/>
</dbReference>
<evidence type="ECO:0000313" key="12">
    <source>
        <dbReference type="Proteomes" id="UP001249851"/>
    </source>
</evidence>
<feature type="transmembrane region" description="Helical" evidence="10">
    <location>
        <begin position="6"/>
        <end position="25"/>
    </location>
</feature>
<accession>A0AAD9QG04</accession>
<keyword evidence="3 10" id="KW-0328">Glycosyltransferase</keyword>
<evidence type="ECO:0000256" key="3">
    <source>
        <dbReference type="ARBA" id="ARBA00022676"/>
    </source>
</evidence>
<keyword evidence="9 10" id="KW-0472">Membrane</keyword>
<dbReference type="GO" id="GO:0000139">
    <property type="term" value="C:Golgi membrane"/>
    <property type="evidence" value="ECO:0007669"/>
    <property type="project" value="UniProtKB-SubCell"/>
</dbReference>